<feature type="region of interest" description="Disordered" evidence="1">
    <location>
        <begin position="144"/>
        <end position="196"/>
    </location>
</feature>
<name>A0A8J6DEC7_GALPY</name>
<dbReference type="PANTHER" id="PTHR44874:SF1">
    <property type="entry name" value="TETRATRICOPEPTIDE REPEAT PROTEIN 34"/>
    <property type="match status" value="1"/>
</dbReference>
<proteinExistence type="predicted"/>
<organism evidence="2 3">
    <name type="scientific">Galemys pyrenaicus</name>
    <name type="common">Iberian desman</name>
    <name type="synonym">Pyrenean desman</name>
    <dbReference type="NCBI Taxonomy" id="202257"/>
    <lineage>
        <taxon>Eukaryota</taxon>
        <taxon>Metazoa</taxon>
        <taxon>Chordata</taxon>
        <taxon>Craniata</taxon>
        <taxon>Vertebrata</taxon>
        <taxon>Euteleostomi</taxon>
        <taxon>Mammalia</taxon>
        <taxon>Eutheria</taxon>
        <taxon>Laurasiatheria</taxon>
        <taxon>Eulipotyphla</taxon>
        <taxon>Talpidae</taxon>
        <taxon>Galemys</taxon>
    </lineage>
</organism>
<dbReference type="InterPro" id="IPR042161">
    <property type="entry name" value="TTC34"/>
</dbReference>
<sequence>MEAGAPPSLRLPQSALPVPCESGPGSAPGARGGLSPGVRCWVGLHTSGGQGTRVPGGQPLGSETTSRAWLLAEGRKHPTARAQAALRGAGCSRGAAEDPSTQRSMSLPPRWCREGRAESRGARPPTFTTGMGRQLATGRMRPGLAVGSTPGLRRPVSPGGPVGRGHIHHLPRQTRLPRAGPGCARSSPPQRRDWGWLPHPVLKARQTQVDARLCPTSLLPLTAKEVGLGGLVGLQGVPCTCPVWPREPRPFGSVSRRTPPRAARCTPSRHAQEAGSPRTGVQPWGLLWQHRAANGAVGANVGSASSLQPGPPSHSGQPLHHALIRVKGCRWAGAGAASVHAPRRPEPDSPGRCPVWPSKDTGRSSRPGPFLALWQPRGACSLFPGPEAWCGALNWEGHFPEAAVSRGPLTPRPSASLVQLSPCAHRPAAAKGGRPSAPLTYSRGGGGPPEALRAPPARRWRVGGEAGVRWAQRGVESPEPARGAQGGLSSSPGGRVAGRPAREMRRQARAALERSAVPQPRSGFSAALSAPRSARGRPQPPRRGVDALLGYPRWPLSRARGEGLYDPSLRWARPAPPGRAAREPPSLERGRLCGAEARALRERAAAASSPKVWGEGGGGRGPGREGRVTPEGPRPPLTLHSPHPGGHEDGTRTVQGAGVMSARELVARLCRQGDQHLASGEPPLATAFYLAAFSCHAPSAVRRVRAALAEARGAAVVATLEAWCRGDGQIPAIHWDGMAVVSLTGAQASAFLATLCPDHPAAALHSLAGLLARGRHPEVVRRCSALLDARSPQSLELRLTRALARVLSGAQAAEGVADYLQAFTSSTQRAVAFVRTHQQPYLPVLVCALQDYAREPGAASPWDRNCQALLKALDPEGTWGTGPAPEALLRAGRYEDCHSACSRALEPHCAGGRPQGEPLAALLVTRAAAAFFLESGTQAVLLDLHEAFRHCPPAARKQLEAVLSAGDLERLWARAQEAADSGFAGFQEVVRRRPELREDSGRELLAPVKRALRVLLRVAPPGARPALGARLAECLLLGGNAAAARALCERLLRPARPDGPVDADAGSRAPLLALRGFCALHAGDTQRAREDFQEVVERGPPHPSSCVRALCGRGLLRVLVGSAFLGALDYVTACRLRPEETLLVTKAYVPWNRRGLLLAVLREEGRRMLQRSAGPGSGRRGPAELDLPAPQEGDAWGVHQLATLLVELDKEDEASALLVADALYLLGRPVDAHKVLLATLARRPQAAPVLVRLALLQLGRGFSYDAEQLVKKVIQSGDTACLAPTLDVFRPEDRQLLSGHCHSRALTILRARPAGAESAAHTREAIAYLSLAIFAAGSRASDSLLARARCYGLLGRRKTALFDLDRLLQAQPRHVPALCGRALLHLALGQRKSSHRPRAPTPGPLPTQLRAHPTPQEAGDDFLTALKLDPPAAVAEIRTLKPEARTLIAQGLSSRCRADLNQLLDAGARLGQEDAQGLRAAGEALVSIAAERRSQLLLLADVLTAAGSFEEAGARLQEALHPAPAPEAALARRGLLGLKKGHTQAAARDLQGLAETDPQDLGFLLRLLEPAERQGLAQVAAQEAGSLLECGRPGQALGYCSLAVLAGGGSAQHLRLRAACLAELEESERALGDLDRVLRERGPEGGSLARAEDLCSRGRLLLRLGDGAGAVGAFAEALRLAPGPTQASLWGRPGRAPTARVFLRHGQRCLEEGRLAEAWAAAQSGLLADPQHSGLQRLKARVRREASPGCRLH</sequence>
<evidence type="ECO:0000256" key="1">
    <source>
        <dbReference type="SAM" id="MobiDB-lite"/>
    </source>
</evidence>
<feature type="region of interest" description="Disordered" evidence="1">
    <location>
        <begin position="426"/>
        <end position="459"/>
    </location>
</feature>
<dbReference type="SUPFAM" id="SSF48452">
    <property type="entry name" value="TPR-like"/>
    <property type="match status" value="2"/>
</dbReference>
<dbReference type="InterPro" id="IPR011990">
    <property type="entry name" value="TPR-like_helical_dom_sf"/>
</dbReference>
<dbReference type="InterPro" id="IPR019734">
    <property type="entry name" value="TPR_rpt"/>
</dbReference>
<accession>A0A8J6DEC7</accession>
<keyword evidence="3" id="KW-1185">Reference proteome</keyword>
<feature type="region of interest" description="Disordered" evidence="1">
    <location>
        <begin position="338"/>
        <end position="366"/>
    </location>
</feature>
<dbReference type="OrthoDB" id="5971337at2759"/>
<feature type="region of interest" description="Disordered" evidence="1">
    <location>
        <begin position="1"/>
        <end position="32"/>
    </location>
</feature>
<gene>
    <name evidence="2" type="ORF">J0S82_016223</name>
</gene>
<dbReference type="Proteomes" id="UP000700334">
    <property type="component" value="Unassembled WGS sequence"/>
</dbReference>
<dbReference type="SMART" id="SM00028">
    <property type="entry name" value="TPR"/>
    <property type="match status" value="4"/>
</dbReference>
<dbReference type="Gene3D" id="1.25.40.10">
    <property type="entry name" value="Tetratricopeptide repeat domain"/>
    <property type="match status" value="3"/>
</dbReference>
<feature type="region of interest" description="Disordered" evidence="1">
    <location>
        <begin position="1390"/>
        <end position="1411"/>
    </location>
</feature>
<evidence type="ECO:0000313" key="2">
    <source>
        <dbReference type="EMBL" id="KAG8505479.1"/>
    </source>
</evidence>
<dbReference type="PANTHER" id="PTHR44874">
    <property type="entry name" value="TETRATRICOPEPTIDE REPEAT PROTEIN 34"/>
    <property type="match status" value="1"/>
</dbReference>
<feature type="region of interest" description="Disordered" evidence="1">
    <location>
        <begin position="251"/>
        <end position="280"/>
    </location>
</feature>
<dbReference type="EMBL" id="JAGFMF010012255">
    <property type="protein sequence ID" value="KAG8505479.1"/>
    <property type="molecule type" value="Genomic_DNA"/>
</dbReference>
<feature type="region of interest" description="Disordered" evidence="1">
    <location>
        <begin position="603"/>
        <end position="650"/>
    </location>
</feature>
<reference evidence="2" key="1">
    <citation type="journal article" date="2021" name="Evol. Appl.">
        <title>The genome of the Pyrenean desman and the effects of bottlenecks and inbreeding on the genomic landscape of an endangered species.</title>
        <authorList>
            <person name="Escoda L."/>
            <person name="Castresana J."/>
        </authorList>
    </citation>
    <scope>NUCLEOTIDE SEQUENCE</scope>
    <source>
        <strain evidence="2">IBE-C5619</strain>
    </source>
</reference>
<feature type="compositionally biased region" description="Low complexity" evidence="1">
    <location>
        <begin position="150"/>
        <end position="159"/>
    </location>
</feature>
<feature type="compositionally biased region" description="Low complexity" evidence="1">
    <location>
        <begin position="255"/>
        <end position="269"/>
    </location>
</feature>
<comment type="caution">
    <text evidence="2">The sequence shown here is derived from an EMBL/GenBank/DDBJ whole genome shotgun (WGS) entry which is preliminary data.</text>
</comment>
<evidence type="ECO:0000313" key="3">
    <source>
        <dbReference type="Proteomes" id="UP000700334"/>
    </source>
</evidence>
<protein>
    <submittedName>
        <fullName evidence="2">Tetratricopeptide repeat protein 34</fullName>
    </submittedName>
</protein>
<feature type="region of interest" description="Disordered" evidence="1">
    <location>
        <begin position="471"/>
        <end position="546"/>
    </location>
</feature>